<proteinExistence type="predicted"/>
<comment type="caution">
    <text evidence="1">The sequence shown here is derived from an EMBL/GenBank/DDBJ whole genome shotgun (WGS) entry which is preliminary data.</text>
</comment>
<evidence type="ECO:0000313" key="2">
    <source>
        <dbReference type="Proteomes" id="UP000260644"/>
    </source>
</evidence>
<dbReference type="AlphaFoldDB" id="A0A3E1Y6U9"/>
<dbReference type="EMBL" id="QPMM01000010">
    <property type="protein sequence ID" value="RFS20637.1"/>
    <property type="molecule type" value="Genomic_DNA"/>
</dbReference>
<sequence length="141" mass="16564">MTVIDEIKIVVDSLRETERTFYMNNPDPGYFKMDSDKHLVRLLLMKERLGDVTARIKQLVESIYNNFNHIDKDIAGTIIIQISPIFIITQKLNSILSDELYEGIKQSREEFKIEVDDFYEIVNDLLRYKLAPIDYSLLMTI</sequence>
<dbReference type="Proteomes" id="UP000260644">
    <property type="component" value="Unassembled WGS sequence"/>
</dbReference>
<organism evidence="1 2">
    <name type="scientific">Chitinophaga silvatica</name>
    <dbReference type="NCBI Taxonomy" id="2282649"/>
    <lineage>
        <taxon>Bacteria</taxon>
        <taxon>Pseudomonadati</taxon>
        <taxon>Bacteroidota</taxon>
        <taxon>Chitinophagia</taxon>
        <taxon>Chitinophagales</taxon>
        <taxon>Chitinophagaceae</taxon>
        <taxon>Chitinophaga</taxon>
    </lineage>
</organism>
<keyword evidence="2" id="KW-1185">Reference proteome</keyword>
<dbReference type="RefSeq" id="WP_116977355.1">
    <property type="nucleotide sequence ID" value="NZ_QPMM01000010.1"/>
</dbReference>
<protein>
    <submittedName>
        <fullName evidence="1">Uncharacterized protein</fullName>
    </submittedName>
</protein>
<name>A0A3E1Y6U9_9BACT</name>
<accession>A0A3E1Y6U9</accession>
<reference evidence="1 2" key="1">
    <citation type="submission" date="2018-07" db="EMBL/GenBank/DDBJ databases">
        <title>Chitinophaga K2CV101002-2 sp. nov., isolated from a monsoon evergreen broad-leaved forest soil.</title>
        <authorList>
            <person name="Lv Y."/>
        </authorList>
    </citation>
    <scope>NUCLEOTIDE SEQUENCE [LARGE SCALE GENOMIC DNA]</scope>
    <source>
        <strain evidence="1 2">GDMCC 1.1288</strain>
    </source>
</reference>
<evidence type="ECO:0000313" key="1">
    <source>
        <dbReference type="EMBL" id="RFS20637.1"/>
    </source>
</evidence>
<gene>
    <name evidence="1" type="ORF">DVR12_18925</name>
</gene>